<dbReference type="RefSeq" id="WP_143434529.1">
    <property type="nucleotide sequence ID" value="NZ_BMKF01000002.1"/>
</dbReference>
<keyword evidence="1" id="KW-1133">Transmembrane helix</keyword>
<organism evidence="2 3">
    <name type="scientific">Henriciella pelagia</name>
    <dbReference type="NCBI Taxonomy" id="1977912"/>
    <lineage>
        <taxon>Bacteria</taxon>
        <taxon>Pseudomonadati</taxon>
        <taxon>Pseudomonadota</taxon>
        <taxon>Alphaproteobacteria</taxon>
        <taxon>Hyphomonadales</taxon>
        <taxon>Hyphomonadaceae</taxon>
        <taxon>Henriciella</taxon>
    </lineage>
</organism>
<feature type="transmembrane region" description="Helical" evidence="1">
    <location>
        <begin position="115"/>
        <end position="131"/>
    </location>
</feature>
<evidence type="ECO:0000313" key="2">
    <source>
        <dbReference type="EMBL" id="GGB71811.1"/>
    </source>
</evidence>
<keyword evidence="1" id="KW-0812">Transmembrane</keyword>
<keyword evidence="1" id="KW-0472">Membrane</keyword>
<name>A0ABQ1JPX0_9PROT</name>
<dbReference type="Proteomes" id="UP000628854">
    <property type="component" value="Unassembled WGS sequence"/>
</dbReference>
<evidence type="ECO:0008006" key="4">
    <source>
        <dbReference type="Google" id="ProtNLM"/>
    </source>
</evidence>
<keyword evidence="3" id="KW-1185">Reference proteome</keyword>
<accession>A0ABQ1JPX0</accession>
<protein>
    <recommendedName>
        <fullName evidence="4">MAPEG family protein</fullName>
    </recommendedName>
</protein>
<feature type="transmembrane region" description="Helical" evidence="1">
    <location>
        <begin position="6"/>
        <end position="26"/>
    </location>
</feature>
<comment type="caution">
    <text evidence="2">The sequence shown here is derived from an EMBL/GenBank/DDBJ whole genome shotgun (WGS) entry which is preliminary data.</text>
</comment>
<dbReference type="EMBL" id="BMKF01000002">
    <property type="protein sequence ID" value="GGB71811.1"/>
    <property type="molecule type" value="Genomic_DNA"/>
</dbReference>
<reference evidence="3" key="1">
    <citation type="journal article" date="2019" name="Int. J. Syst. Evol. Microbiol.">
        <title>The Global Catalogue of Microorganisms (GCM) 10K type strain sequencing project: providing services to taxonomists for standard genome sequencing and annotation.</title>
        <authorList>
            <consortium name="The Broad Institute Genomics Platform"/>
            <consortium name="The Broad Institute Genome Sequencing Center for Infectious Disease"/>
            <person name="Wu L."/>
            <person name="Ma J."/>
        </authorList>
    </citation>
    <scope>NUCLEOTIDE SEQUENCE [LARGE SCALE GENOMIC DNA]</scope>
    <source>
        <strain evidence="3">CGMCC 1.15928</strain>
    </source>
</reference>
<proteinExistence type="predicted"/>
<evidence type="ECO:0000256" key="1">
    <source>
        <dbReference type="SAM" id="Phobius"/>
    </source>
</evidence>
<gene>
    <name evidence="2" type="ORF">GCM10011503_20610</name>
</gene>
<evidence type="ECO:0000313" key="3">
    <source>
        <dbReference type="Proteomes" id="UP000628854"/>
    </source>
</evidence>
<sequence>MTNLLDGLALFSVAIATVLMAIASMLGTMTLKQVVELGQVDARTLCGLTGITDPKELQDVFGPPHMNRTWHGLTLPYIEAQRRPAGYLISDNRVNWICIGVAVLALFWRHPVADILLIVAAMSQVAGWVLASRLPR</sequence>